<name>A0ABV9FJ80_9BACL</name>
<dbReference type="Pfam" id="PF00455">
    <property type="entry name" value="DeoRC"/>
    <property type="match status" value="1"/>
</dbReference>
<dbReference type="SUPFAM" id="SSF100950">
    <property type="entry name" value="NagB/RpiA/CoA transferase-like"/>
    <property type="match status" value="1"/>
</dbReference>
<dbReference type="SUPFAM" id="SSF46785">
    <property type="entry name" value="Winged helix' DNA-binding domain"/>
    <property type="match status" value="1"/>
</dbReference>
<protein>
    <submittedName>
        <fullName evidence="4">DeoR/GlpR family DNA-binding transcription regulator</fullName>
    </submittedName>
</protein>
<dbReference type="InterPro" id="IPR014036">
    <property type="entry name" value="DeoR-like_C"/>
</dbReference>
<keyword evidence="2" id="KW-0804">Transcription</keyword>
<dbReference type="PROSITE" id="PS51000">
    <property type="entry name" value="HTH_DEOR_2"/>
    <property type="match status" value="1"/>
</dbReference>
<dbReference type="PANTHER" id="PTHR30363:SF60">
    <property type="entry name" value="HTH-TYPE TRANSCRIPTIONAL REGULATOR IOLR"/>
    <property type="match status" value="1"/>
</dbReference>
<dbReference type="Gene3D" id="1.10.10.10">
    <property type="entry name" value="Winged helix-like DNA-binding domain superfamily/Winged helix DNA-binding domain"/>
    <property type="match status" value="1"/>
</dbReference>
<evidence type="ECO:0000259" key="3">
    <source>
        <dbReference type="PROSITE" id="PS51000"/>
    </source>
</evidence>
<dbReference type="Gene3D" id="3.40.50.1360">
    <property type="match status" value="1"/>
</dbReference>
<dbReference type="SMART" id="SM01134">
    <property type="entry name" value="DeoRC"/>
    <property type="match status" value="1"/>
</dbReference>
<dbReference type="InterPro" id="IPR050313">
    <property type="entry name" value="Carb_Metab_HTH_regulators"/>
</dbReference>
<dbReference type="InterPro" id="IPR001034">
    <property type="entry name" value="DeoR_HTH"/>
</dbReference>
<sequence length="257" mass="28884">MNSDERKIRMEKYIEQHSDVSVAELCEHFNISSMTVWRDLNSLEERGIIIRKHGRVMHVNALTNFLEPKFASKQSVYNAEKETIAKYAAKQFVKDNQILVLEGGTTVSYLVPHLKDRKVTLLTNGLDVMNLAAEHCPKASLMASGGLFRQTSRTFVSSQAESFFQKNNSNIFFFSATGITLESGITDPNPLEIEVKKRMAKNSNQKILLITSDKFGVSSLTEIFPLGEIDHLVTDANAPKDVLQKLDQLGIRIHIAE</sequence>
<accession>A0ABV9FJ80</accession>
<comment type="caution">
    <text evidence="4">The sequence shown here is derived from an EMBL/GenBank/DDBJ whole genome shotgun (WGS) entry which is preliminary data.</text>
</comment>
<evidence type="ECO:0000256" key="2">
    <source>
        <dbReference type="ARBA" id="ARBA00023163"/>
    </source>
</evidence>
<dbReference type="PRINTS" id="PR00037">
    <property type="entry name" value="HTHLACR"/>
</dbReference>
<keyword evidence="1" id="KW-0805">Transcription regulation</keyword>
<dbReference type="RefSeq" id="WP_378100749.1">
    <property type="nucleotide sequence ID" value="NZ_JBHSEP010000022.1"/>
</dbReference>
<keyword evidence="4" id="KW-0238">DNA-binding</keyword>
<dbReference type="PANTHER" id="PTHR30363">
    <property type="entry name" value="HTH-TYPE TRANSCRIPTIONAL REGULATOR SRLR-RELATED"/>
    <property type="match status" value="1"/>
</dbReference>
<evidence type="ECO:0000256" key="1">
    <source>
        <dbReference type="ARBA" id="ARBA00023015"/>
    </source>
</evidence>
<dbReference type="SMART" id="SM00420">
    <property type="entry name" value="HTH_DEOR"/>
    <property type="match status" value="1"/>
</dbReference>
<reference evidence="5" key="1">
    <citation type="journal article" date="2019" name="Int. J. Syst. Evol. Microbiol.">
        <title>The Global Catalogue of Microorganisms (GCM) 10K type strain sequencing project: providing services to taxonomists for standard genome sequencing and annotation.</title>
        <authorList>
            <consortium name="The Broad Institute Genomics Platform"/>
            <consortium name="The Broad Institute Genome Sequencing Center for Infectious Disease"/>
            <person name="Wu L."/>
            <person name="Ma J."/>
        </authorList>
    </citation>
    <scope>NUCLEOTIDE SEQUENCE [LARGE SCALE GENOMIC DNA]</scope>
    <source>
        <strain evidence="5">CCUG 49571</strain>
    </source>
</reference>
<dbReference type="InterPro" id="IPR036388">
    <property type="entry name" value="WH-like_DNA-bd_sf"/>
</dbReference>
<dbReference type="InterPro" id="IPR037171">
    <property type="entry name" value="NagB/RpiA_transferase-like"/>
</dbReference>
<evidence type="ECO:0000313" key="4">
    <source>
        <dbReference type="EMBL" id="MFC4601088.1"/>
    </source>
</evidence>
<dbReference type="Pfam" id="PF08220">
    <property type="entry name" value="HTH_DeoR"/>
    <property type="match status" value="1"/>
</dbReference>
<gene>
    <name evidence="4" type="ORF">ACFO3S_22795</name>
</gene>
<dbReference type="GO" id="GO:0003677">
    <property type="term" value="F:DNA binding"/>
    <property type="evidence" value="ECO:0007669"/>
    <property type="project" value="UniProtKB-KW"/>
</dbReference>
<organism evidence="4 5">
    <name type="scientific">Cohnella hongkongensis</name>
    <dbReference type="NCBI Taxonomy" id="178337"/>
    <lineage>
        <taxon>Bacteria</taxon>
        <taxon>Bacillati</taxon>
        <taxon>Bacillota</taxon>
        <taxon>Bacilli</taxon>
        <taxon>Bacillales</taxon>
        <taxon>Paenibacillaceae</taxon>
        <taxon>Cohnella</taxon>
    </lineage>
</organism>
<dbReference type="InterPro" id="IPR036390">
    <property type="entry name" value="WH_DNA-bd_sf"/>
</dbReference>
<keyword evidence="5" id="KW-1185">Reference proteome</keyword>
<dbReference type="EMBL" id="JBHSEP010000022">
    <property type="protein sequence ID" value="MFC4601088.1"/>
    <property type="molecule type" value="Genomic_DNA"/>
</dbReference>
<feature type="domain" description="HTH deoR-type" evidence="3">
    <location>
        <begin position="3"/>
        <end position="58"/>
    </location>
</feature>
<evidence type="ECO:0000313" key="5">
    <source>
        <dbReference type="Proteomes" id="UP001596028"/>
    </source>
</evidence>
<dbReference type="Proteomes" id="UP001596028">
    <property type="component" value="Unassembled WGS sequence"/>
</dbReference>
<proteinExistence type="predicted"/>